<accession>A0A6U3IZA7</accession>
<keyword evidence="2 4" id="KW-0560">Oxidoreductase</keyword>
<evidence type="ECO:0000313" key="7">
    <source>
        <dbReference type="EMBL" id="CAD8719545.1"/>
    </source>
</evidence>
<keyword evidence="3" id="KW-0520">NAD</keyword>
<gene>
    <name evidence="7" type="ORF">MANT1106_LOCUS18868</name>
    <name evidence="8" type="ORF">MANT1106_LOCUS18869</name>
</gene>
<dbReference type="InterPro" id="IPR050418">
    <property type="entry name" value="D-iso_2-hydroxyacid_DH_PdxB"/>
</dbReference>
<dbReference type="EMBL" id="HBFC01031766">
    <property type="protein sequence ID" value="CAD8719546.1"/>
    <property type="molecule type" value="Transcribed_RNA"/>
</dbReference>
<dbReference type="InterPro" id="IPR036291">
    <property type="entry name" value="NAD(P)-bd_dom_sf"/>
</dbReference>
<evidence type="ECO:0000256" key="3">
    <source>
        <dbReference type="ARBA" id="ARBA00023027"/>
    </source>
</evidence>
<proteinExistence type="inferred from homology"/>
<evidence type="ECO:0000256" key="1">
    <source>
        <dbReference type="ARBA" id="ARBA00005854"/>
    </source>
</evidence>
<dbReference type="SUPFAM" id="SSF51735">
    <property type="entry name" value="NAD(P)-binding Rossmann-fold domains"/>
    <property type="match status" value="1"/>
</dbReference>
<feature type="domain" description="D-isomer specific 2-hydroxyacid dehydrogenase NAD-binding" evidence="6">
    <location>
        <begin position="114"/>
        <end position="292"/>
    </location>
</feature>
<evidence type="ECO:0000256" key="2">
    <source>
        <dbReference type="ARBA" id="ARBA00023002"/>
    </source>
</evidence>
<name>A0A6U3IZA7_9CHLO</name>
<evidence type="ECO:0000256" key="4">
    <source>
        <dbReference type="RuleBase" id="RU003719"/>
    </source>
</evidence>
<evidence type="ECO:0000259" key="5">
    <source>
        <dbReference type="Pfam" id="PF00389"/>
    </source>
</evidence>
<protein>
    <recommendedName>
        <fullName evidence="9">Glycerate dehydrogenase</fullName>
    </recommendedName>
</protein>
<dbReference type="Pfam" id="PF02826">
    <property type="entry name" value="2-Hacid_dh_C"/>
    <property type="match status" value="1"/>
</dbReference>
<dbReference type="PROSITE" id="PS00671">
    <property type="entry name" value="D_2_HYDROXYACID_DH_3"/>
    <property type="match status" value="1"/>
</dbReference>
<dbReference type="GO" id="GO:0051287">
    <property type="term" value="F:NAD binding"/>
    <property type="evidence" value="ECO:0007669"/>
    <property type="project" value="InterPro"/>
</dbReference>
<organism evidence="8">
    <name type="scientific">Mantoniella antarctica</name>
    <dbReference type="NCBI Taxonomy" id="81844"/>
    <lineage>
        <taxon>Eukaryota</taxon>
        <taxon>Viridiplantae</taxon>
        <taxon>Chlorophyta</taxon>
        <taxon>Mamiellophyceae</taxon>
        <taxon>Mamiellales</taxon>
        <taxon>Mamiellaceae</taxon>
        <taxon>Mantoniella</taxon>
    </lineage>
</organism>
<dbReference type="GO" id="GO:0016616">
    <property type="term" value="F:oxidoreductase activity, acting on the CH-OH group of donors, NAD or NADP as acceptor"/>
    <property type="evidence" value="ECO:0007669"/>
    <property type="project" value="InterPro"/>
</dbReference>
<dbReference type="FunFam" id="3.40.50.720:FF:000203">
    <property type="entry name" value="D-3-phosphoglycerate dehydrogenase (SerA)"/>
    <property type="match status" value="1"/>
</dbReference>
<dbReference type="InterPro" id="IPR006139">
    <property type="entry name" value="D-isomer_2_OHA_DH_cat_dom"/>
</dbReference>
<dbReference type="Pfam" id="PF00389">
    <property type="entry name" value="2-Hacid_dh"/>
    <property type="match status" value="1"/>
</dbReference>
<evidence type="ECO:0000313" key="8">
    <source>
        <dbReference type="EMBL" id="CAD8719546.1"/>
    </source>
</evidence>
<feature type="domain" description="D-isomer specific 2-hydroxyacid dehydrogenase catalytic" evidence="5">
    <location>
        <begin position="41"/>
        <end position="322"/>
    </location>
</feature>
<dbReference type="PANTHER" id="PTHR43761:SF1">
    <property type="entry name" value="D-ISOMER SPECIFIC 2-HYDROXYACID DEHYDROGENASE CATALYTIC DOMAIN-CONTAINING PROTEIN-RELATED"/>
    <property type="match status" value="1"/>
</dbReference>
<dbReference type="InterPro" id="IPR006140">
    <property type="entry name" value="D-isomer_DH_NAD-bd"/>
</dbReference>
<dbReference type="InterPro" id="IPR029753">
    <property type="entry name" value="D-isomer_DH_CS"/>
</dbReference>
<comment type="similarity">
    <text evidence="1 4">Belongs to the D-isomer specific 2-hydroxyacid dehydrogenase family.</text>
</comment>
<dbReference type="SUPFAM" id="SSF52283">
    <property type="entry name" value="Formate/glycerate dehydrogenase catalytic domain-like"/>
    <property type="match status" value="1"/>
</dbReference>
<dbReference type="Gene3D" id="3.40.50.720">
    <property type="entry name" value="NAD(P)-binding Rossmann-like Domain"/>
    <property type="match status" value="2"/>
</dbReference>
<dbReference type="AlphaFoldDB" id="A0A6U3IZA7"/>
<sequence length="328" mass="34734">MTRAVLINAGRLDYENNRLDLTTLGEVLGAPLTRYDDHSPTPAEIAMRCEGHTVVISKEVRVDVNALPDSVTLICEAGTGYNNIDLHAAAARGITVCNVPSYASEAVAHLVITFVLNFSCSIVRQHRSLAKGDTSNFPSFTNFGTLPHFELGGKTIGLVGGTGGIGQKIGQIARVFGMKVLVWSRSAKSCDAWEAATDLNDLLARSDFVSVHCPLSDATKDLINADALKRMKPSAYLINTSRGPVVNQDDLIAALTDGTIAGAGLDVQDPEPPVAGSPLYSLENVILTPHIGWKRAETRQRLMDAVAENIKAFLAGSATNVVGGVGAA</sequence>
<dbReference type="PROSITE" id="PS00670">
    <property type="entry name" value="D_2_HYDROXYACID_DH_2"/>
    <property type="match status" value="1"/>
</dbReference>
<reference evidence="8" key="1">
    <citation type="submission" date="2021-01" db="EMBL/GenBank/DDBJ databases">
        <authorList>
            <person name="Corre E."/>
            <person name="Pelletier E."/>
            <person name="Niang G."/>
            <person name="Scheremetjew M."/>
            <person name="Finn R."/>
            <person name="Kale V."/>
            <person name="Holt S."/>
            <person name="Cochrane G."/>
            <person name="Meng A."/>
            <person name="Brown T."/>
            <person name="Cohen L."/>
        </authorList>
    </citation>
    <scope>NUCLEOTIDE SEQUENCE</scope>
    <source>
        <strain evidence="8">SL-175</strain>
    </source>
</reference>
<dbReference type="PANTHER" id="PTHR43761">
    <property type="entry name" value="D-ISOMER SPECIFIC 2-HYDROXYACID DEHYDROGENASE FAMILY PROTEIN (AFU_ORTHOLOGUE AFUA_1G13630)"/>
    <property type="match status" value="1"/>
</dbReference>
<evidence type="ECO:0008006" key="9">
    <source>
        <dbReference type="Google" id="ProtNLM"/>
    </source>
</evidence>
<evidence type="ECO:0000259" key="6">
    <source>
        <dbReference type="Pfam" id="PF02826"/>
    </source>
</evidence>
<dbReference type="EMBL" id="HBFC01031765">
    <property type="protein sequence ID" value="CAD8719545.1"/>
    <property type="molecule type" value="Transcribed_RNA"/>
</dbReference>